<proteinExistence type="predicted"/>
<accession>A0A1Y1M925</accession>
<evidence type="ECO:0000313" key="2">
    <source>
        <dbReference type="EMBL" id="JAV82061.1"/>
    </source>
</evidence>
<name>A0A1Y1M925_PHOPY</name>
<sequence>MQQPVHPYANAADFCIPAYIISANQHDHLSAQLVPILLALPQDSKDSLPELANRLTTYGQLDKNPSAVGTYRGIGRGSSAQLGSGQSPEVRISQQGHFVLKQNKP</sequence>
<protein>
    <submittedName>
        <fullName evidence="2">Uncharacterized protein</fullName>
    </submittedName>
</protein>
<dbReference type="AlphaFoldDB" id="A0A1Y1M925"/>
<feature type="compositionally biased region" description="Polar residues" evidence="1">
    <location>
        <begin position="78"/>
        <end position="96"/>
    </location>
</feature>
<dbReference type="EMBL" id="GEZM01037457">
    <property type="protein sequence ID" value="JAV82061.1"/>
    <property type="molecule type" value="Transcribed_RNA"/>
</dbReference>
<organism evidence="2">
    <name type="scientific">Photinus pyralis</name>
    <name type="common">Common eastern firefly</name>
    <name type="synonym">Lampyris pyralis</name>
    <dbReference type="NCBI Taxonomy" id="7054"/>
    <lineage>
        <taxon>Eukaryota</taxon>
        <taxon>Metazoa</taxon>
        <taxon>Ecdysozoa</taxon>
        <taxon>Arthropoda</taxon>
        <taxon>Hexapoda</taxon>
        <taxon>Insecta</taxon>
        <taxon>Pterygota</taxon>
        <taxon>Neoptera</taxon>
        <taxon>Endopterygota</taxon>
        <taxon>Coleoptera</taxon>
        <taxon>Polyphaga</taxon>
        <taxon>Elateriformia</taxon>
        <taxon>Elateroidea</taxon>
        <taxon>Lampyridae</taxon>
        <taxon>Lampyrinae</taxon>
        <taxon>Photinus</taxon>
    </lineage>
</organism>
<feature type="region of interest" description="Disordered" evidence="1">
    <location>
        <begin position="73"/>
        <end position="105"/>
    </location>
</feature>
<evidence type="ECO:0000256" key="1">
    <source>
        <dbReference type="SAM" id="MobiDB-lite"/>
    </source>
</evidence>
<reference evidence="2" key="1">
    <citation type="journal article" date="2016" name="Sci. Rep.">
        <title>Molecular characterization of firefly nuptial gifts: a multi-omics approach sheds light on postcopulatory sexual selection.</title>
        <authorList>
            <person name="Al-Wathiqui N."/>
            <person name="Fallon T.R."/>
            <person name="South A."/>
            <person name="Weng J.K."/>
            <person name="Lewis S.M."/>
        </authorList>
    </citation>
    <scope>NUCLEOTIDE SEQUENCE</scope>
</reference>